<feature type="compositionally biased region" description="Low complexity" evidence="1">
    <location>
        <begin position="97"/>
        <end position="107"/>
    </location>
</feature>
<dbReference type="GO" id="GO:0006614">
    <property type="term" value="P:SRP-dependent cotranslational protein targeting to membrane"/>
    <property type="evidence" value="ECO:0007669"/>
    <property type="project" value="InterPro"/>
</dbReference>
<dbReference type="GO" id="GO:0008312">
    <property type="term" value="F:7S RNA binding"/>
    <property type="evidence" value="ECO:0007669"/>
    <property type="project" value="InterPro"/>
</dbReference>
<accession>A0A9W8CST9</accession>
<dbReference type="InterPro" id="IPR039432">
    <property type="entry name" value="SRP9_dom"/>
</dbReference>
<comment type="caution">
    <text evidence="3">The sequence shown here is derived from an EMBL/GenBank/DDBJ whole genome shotgun (WGS) entry which is preliminary data.</text>
</comment>
<dbReference type="InterPro" id="IPR009018">
    <property type="entry name" value="Signal_recog_particle_SRP9/14"/>
</dbReference>
<protein>
    <submittedName>
        <fullName evidence="3">Signal recognition particle protein</fullName>
    </submittedName>
</protein>
<dbReference type="PANTHER" id="PTHR12834:SF12">
    <property type="entry name" value="SIGNAL RECOGNITION PARTICLE 9 KDA PROTEIN"/>
    <property type="match status" value="1"/>
</dbReference>
<dbReference type="EMBL" id="JANBOJ010000015">
    <property type="protein sequence ID" value="KAJ1724990.1"/>
    <property type="molecule type" value="Genomic_DNA"/>
</dbReference>
<dbReference type="Gene3D" id="3.30.720.10">
    <property type="entry name" value="Signal recognition particle alu RNA binding heterodimer, srp9/1"/>
    <property type="match status" value="1"/>
</dbReference>
<dbReference type="PANTHER" id="PTHR12834">
    <property type="entry name" value="SIGNAL RECOGNITION PARTICLE 9 KDA PROTEIN"/>
    <property type="match status" value="1"/>
</dbReference>
<feature type="domain" description="SRP9" evidence="2">
    <location>
        <begin position="5"/>
        <end position="65"/>
    </location>
</feature>
<dbReference type="OrthoDB" id="360923at2759"/>
<name>A0A9W8CST9_9FUNG</name>
<dbReference type="Proteomes" id="UP001149813">
    <property type="component" value="Unassembled WGS sequence"/>
</dbReference>
<organism evidence="3 4">
    <name type="scientific">Coemansia erecta</name>
    <dbReference type="NCBI Taxonomy" id="147472"/>
    <lineage>
        <taxon>Eukaryota</taxon>
        <taxon>Fungi</taxon>
        <taxon>Fungi incertae sedis</taxon>
        <taxon>Zoopagomycota</taxon>
        <taxon>Kickxellomycotina</taxon>
        <taxon>Kickxellomycetes</taxon>
        <taxon>Kickxellales</taxon>
        <taxon>Kickxellaceae</taxon>
        <taxon>Coemansia</taxon>
    </lineage>
</organism>
<sequence>MVYYDSWDQFETAAAGIYAASPAQARYTVKYRNSTADLLLKVTDNTTCVQLRTERLDDIKRIAHLHRILAQAASNREAPVRALKPVFPETPREEKPAAAAASASANQGKKKGKGKKRA</sequence>
<keyword evidence="4" id="KW-1185">Reference proteome</keyword>
<evidence type="ECO:0000313" key="3">
    <source>
        <dbReference type="EMBL" id="KAJ1724990.1"/>
    </source>
</evidence>
<dbReference type="InterPro" id="IPR039914">
    <property type="entry name" value="SRP9-like"/>
</dbReference>
<dbReference type="AlphaFoldDB" id="A0A9W8CST9"/>
<evidence type="ECO:0000259" key="2">
    <source>
        <dbReference type="Pfam" id="PF05486"/>
    </source>
</evidence>
<feature type="compositionally biased region" description="Basic residues" evidence="1">
    <location>
        <begin position="108"/>
        <end position="118"/>
    </location>
</feature>
<dbReference type="Pfam" id="PF05486">
    <property type="entry name" value="SRP9-21"/>
    <property type="match status" value="1"/>
</dbReference>
<evidence type="ECO:0000313" key="4">
    <source>
        <dbReference type="Proteomes" id="UP001149813"/>
    </source>
</evidence>
<proteinExistence type="predicted"/>
<evidence type="ECO:0000256" key="1">
    <source>
        <dbReference type="SAM" id="MobiDB-lite"/>
    </source>
</evidence>
<dbReference type="GO" id="GO:0005786">
    <property type="term" value="C:signal recognition particle, endoplasmic reticulum targeting"/>
    <property type="evidence" value="ECO:0007669"/>
    <property type="project" value="TreeGrafter"/>
</dbReference>
<gene>
    <name evidence="3" type="primary">SRP9</name>
    <name evidence="3" type="ORF">LPJ53_000779</name>
</gene>
<feature type="region of interest" description="Disordered" evidence="1">
    <location>
        <begin position="80"/>
        <end position="118"/>
    </location>
</feature>
<reference evidence="3" key="1">
    <citation type="submission" date="2022-07" db="EMBL/GenBank/DDBJ databases">
        <title>Phylogenomic reconstructions and comparative analyses of Kickxellomycotina fungi.</title>
        <authorList>
            <person name="Reynolds N.K."/>
            <person name="Stajich J.E."/>
            <person name="Barry K."/>
            <person name="Grigoriev I.V."/>
            <person name="Crous P."/>
            <person name="Smith M.E."/>
        </authorList>
    </citation>
    <scope>NUCLEOTIDE SEQUENCE</scope>
    <source>
        <strain evidence="3">NBRC 32514</strain>
    </source>
</reference>
<dbReference type="SUPFAM" id="SSF54762">
    <property type="entry name" value="Signal recognition particle alu RNA binding heterodimer, SRP9/14"/>
    <property type="match status" value="1"/>
</dbReference>